<keyword evidence="1" id="KW-0808">Transferase</keyword>
<dbReference type="AlphaFoldDB" id="A0A7J7PB77"/>
<dbReference type="GO" id="GO:0016020">
    <property type="term" value="C:membrane"/>
    <property type="evidence" value="ECO:0007669"/>
    <property type="project" value="InterPro"/>
</dbReference>
<sequence>MTLSFVLLFGCNSLTGCSLGLCSHEGGVTSGWFCLESSLLTLAMTAGAVSFYRDRTTKNARRMFHASLLYLPVFMSGLLFHRITDNDEQLLTETSLDNIMEMESLKERKSECMKPRAPPVAYASVAPFPFLPVPVYASDF</sequence>
<name>A0A7J7PB77_9MAGN</name>
<dbReference type="GO" id="GO:0006784">
    <property type="term" value="P:heme A biosynthetic process"/>
    <property type="evidence" value="ECO:0007669"/>
    <property type="project" value="TreeGrafter"/>
</dbReference>
<dbReference type="GO" id="GO:0005739">
    <property type="term" value="C:mitochondrion"/>
    <property type="evidence" value="ECO:0007669"/>
    <property type="project" value="TreeGrafter"/>
</dbReference>
<reference evidence="4 5" key="1">
    <citation type="journal article" date="2020" name="IScience">
        <title>Genome Sequencing of the Endangered Kingdonia uniflora (Circaeasteraceae, Ranunculales) Reveals Potential Mechanisms of Evolutionary Specialization.</title>
        <authorList>
            <person name="Sun Y."/>
            <person name="Deng T."/>
            <person name="Zhang A."/>
            <person name="Moore M.J."/>
            <person name="Landis J.B."/>
            <person name="Lin N."/>
            <person name="Zhang H."/>
            <person name="Zhang X."/>
            <person name="Huang J."/>
            <person name="Zhang X."/>
            <person name="Sun H."/>
            <person name="Wang H."/>
        </authorList>
    </citation>
    <scope>NUCLEOTIDE SEQUENCE [LARGE SCALE GENOMIC DNA]</scope>
    <source>
        <strain evidence="4">TB1705</strain>
        <tissue evidence="4">Leaf</tissue>
    </source>
</reference>
<accession>A0A7J7PB77</accession>
<dbReference type="GO" id="GO:0008495">
    <property type="term" value="F:protoheme IX farnesyltransferase activity"/>
    <property type="evidence" value="ECO:0007669"/>
    <property type="project" value="InterPro"/>
</dbReference>
<organism evidence="4 5">
    <name type="scientific">Kingdonia uniflora</name>
    <dbReference type="NCBI Taxonomy" id="39325"/>
    <lineage>
        <taxon>Eukaryota</taxon>
        <taxon>Viridiplantae</taxon>
        <taxon>Streptophyta</taxon>
        <taxon>Embryophyta</taxon>
        <taxon>Tracheophyta</taxon>
        <taxon>Spermatophyta</taxon>
        <taxon>Magnoliopsida</taxon>
        <taxon>Ranunculales</taxon>
        <taxon>Circaeasteraceae</taxon>
        <taxon>Kingdonia</taxon>
    </lineage>
</organism>
<dbReference type="PANTHER" id="PTHR43448">
    <property type="entry name" value="PROTOHEME IX FARNESYLTRANSFERASE, MITOCHONDRIAL"/>
    <property type="match status" value="1"/>
</dbReference>
<feature type="transmembrane region" description="Helical" evidence="2">
    <location>
        <begin position="64"/>
        <end position="83"/>
    </location>
</feature>
<evidence type="ECO:0000313" key="5">
    <source>
        <dbReference type="Proteomes" id="UP000541444"/>
    </source>
</evidence>
<evidence type="ECO:0000313" key="4">
    <source>
        <dbReference type="EMBL" id="KAF6176676.1"/>
    </source>
</evidence>
<keyword evidence="3" id="KW-0732">Signal</keyword>
<evidence type="ECO:0000256" key="3">
    <source>
        <dbReference type="SAM" id="SignalP"/>
    </source>
</evidence>
<proteinExistence type="predicted"/>
<dbReference type="Proteomes" id="UP000541444">
    <property type="component" value="Unassembled WGS sequence"/>
</dbReference>
<keyword evidence="2" id="KW-0812">Transmembrane</keyword>
<comment type="caution">
    <text evidence="4">The sequence shown here is derived from an EMBL/GenBank/DDBJ whole genome shotgun (WGS) entry which is preliminary data.</text>
</comment>
<feature type="transmembrane region" description="Helical" evidence="2">
    <location>
        <begin position="30"/>
        <end position="52"/>
    </location>
</feature>
<dbReference type="InterPro" id="IPR006369">
    <property type="entry name" value="Protohaem_IX_farnesylTrfase"/>
</dbReference>
<evidence type="ECO:0000256" key="2">
    <source>
        <dbReference type="SAM" id="Phobius"/>
    </source>
</evidence>
<dbReference type="EMBL" id="JACGCM010000067">
    <property type="protein sequence ID" value="KAF6176676.1"/>
    <property type="molecule type" value="Genomic_DNA"/>
</dbReference>
<dbReference type="OrthoDB" id="5211at2759"/>
<feature type="signal peptide" evidence="3">
    <location>
        <begin position="1"/>
        <end position="20"/>
    </location>
</feature>
<evidence type="ECO:0000256" key="1">
    <source>
        <dbReference type="ARBA" id="ARBA00022679"/>
    </source>
</evidence>
<keyword evidence="2" id="KW-1133">Transmembrane helix</keyword>
<protein>
    <submittedName>
        <fullName evidence="4">Uncharacterized protein</fullName>
    </submittedName>
</protein>
<gene>
    <name evidence="4" type="ORF">GIB67_034538</name>
</gene>
<keyword evidence="5" id="KW-1185">Reference proteome</keyword>
<dbReference type="PANTHER" id="PTHR43448:SF2">
    <property type="entry name" value="PROTOHEME IX FARNESYLTRANSFERASE, MITOCHONDRIAL"/>
    <property type="match status" value="1"/>
</dbReference>
<keyword evidence="2" id="KW-0472">Membrane</keyword>
<feature type="chain" id="PRO_5029502954" evidence="3">
    <location>
        <begin position="21"/>
        <end position="140"/>
    </location>
</feature>